<dbReference type="PANTHER" id="PTHR10516">
    <property type="entry name" value="PEPTIDYL-PROLYL CIS-TRANS ISOMERASE"/>
    <property type="match status" value="1"/>
</dbReference>
<keyword evidence="4 5" id="KW-0413">Isomerase</keyword>
<evidence type="ECO:0000256" key="1">
    <source>
        <dbReference type="ARBA" id="ARBA00000971"/>
    </source>
</evidence>
<dbReference type="GO" id="GO:0003755">
    <property type="term" value="F:peptidyl-prolyl cis-trans isomerase activity"/>
    <property type="evidence" value="ECO:0007669"/>
    <property type="project" value="UniProtKB-KW"/>
</dbReference>
<dbReference type="SUPFAM" id="SSF54534">
    <property type="entry name" value="FKBP-like"/>
    <property type="match status" value="1"/>
</dbReference>
<evidence type="ECO:0000259" key="6">
    <source>
        <dbReference type="PROSITE" id="PS50059"/>
    </source>
</evidence>
<reference evidence="7" key="2">
    <citation type="journal article" date="2022" name="Hortic Res">
        <title>The genome of Dioscorea zingiberensis sheds light on the biosynthesis, origin and evolution of the medicinally important diosgenin saponins.</title>
        <authorList>
            <person name="Li Y."/>
            <person name="Tan C."/>
            <person name="Li Z."/>
            <person name="Guo J."/>
            <person name="Li S."/>
            <person name="Chen X."/>
            <person name="Wang C."/>
            <person name="Dai X."/>
            <person name="Yang H."/>
            <person name="Song W."/>
            <person name="Hou L."/>
            <person name="Xu J."/>
            <person name="Tong Z."/>
            <person name="Xu A."/>
            <person name="Yuan X."/>
            <person name="Wang W."/>
            <person name="Yang Q."/>
            <person name="Chen L."/>
            <person name="Sun Z."/>
            <person name="Wang K."/>
            <person name="Pan B."/>
            <person name="Chen J."/>
            <person name="Bao Y."/>
            <person name="Liu F."/>
            <person name="Qi X."/>
            <person name="Gang D.R."/>
            <person name="Wen J."/>
            <person name="Li J."/>
        </authorList>
    </citation>
    <scope>NUCLEOTIDE SEQUENCE</scope>
    <source>
        <strain evidence="7">Dzin_1.0</strain>
    </source>
</reference>
<dbReference type="EC" id="5.2.1.8" evidence="2 5"/>
<name>A0A9D5H500_9LILI</name>
<evidence type="ECO:0000313" key="8">
    <source>
        <dbReference type="Proteomes" id="UP001085076"/>
    </source>
</evidence>
<sequence>MTMIVAPKTLIDDVVEGHHTRTLLNGTKFNSNLDHGTLCKFLIGQGPNINRWDEGIKTLKKGENAIITIPSELAYSESGLPPTIPPNVSLQYDVELLSRTSVREICKDGGDFKKINQEGEQWEKPKDIDEVFVEIDDGSVISKSDGSTYVEISSIIEYPESKR</sequence>
<evidence type="ECO:0000256" key="5">
    <source>
        <dbReference type="PROSITE-ProRule" id="PRU00277"/>
    </source>
</evidence>
<gene>
    <name evidence="7" type="ORF">J5N97_028587</name>
</gene>
<dbReference type="Gene3D" id="3.10.50.40">
    <property type="match status" value="1"/>
</dbReference>
<dbReference type="OrthoDB" id="1930202at2759"/>
<protein>
    <recommendedName>
        <fullName evidence="2 5">peptidylprolyl isomerase</fullName>
        <ecNumber evidence="2 5">5.2.1.8</ecNumber>
    </recommendedName>
</protein>
<comment type="catalytic activity">
    <reaction evidence="1 5">
        <text>[protein]-peptidylproline (omega=180) = [protein]-peptidylproline (omega=0)</text>
        <dbReference type="Rhea" id="RHEA:16237"/>
        <dbReference type="Rhea" id="RHEA-COMP:10747"/>
        <dbReference type="Rhea" id="RHEA-COMP:10748"/>
        <dbReference type="ChEBI" id="CHEBI:83833"/>
        <dbReference type="ChEBI" id="CHEBI:83834"/>
        <dbReference type="EC" id="5.2.1.8"/>
    </reaction>
</comment>
<dbReference type="PROSITE" id="PS50059">
    <property type="entry name" value="FKBP_PPIASE"/>
    <property type="match status" value="1"/>
</dbReference>
<accession>A0A9D5H500</accession>
<feature type="domain" description="PPIase FKBP-type" evidence="6">
    <location>
        <begin position="12"/>
        <end position="100"/>
    </location>
</feature>
<dbReference type="GO" id="GO:0005737">
    <property type="term" value="C:cytoplasm"/>
    <property type="evidence" value="ECO:0007669"/>
    <property type="project" value="TreeGrafter"/>
</dbReference>
<dbReference type="InterPro" id="IPR046357">
    <property type="entry name" value="PPIase_dom_sf"/>
</dbReference>
<comment type="caution">
    <text evidence="7">The sequence shown here is derived from an EMBL/GenBank/DDBJ whole genome shotgun (WGS) entry which is preliminary data.</text>
</comment>
<dbReference type="InterPro" id="IPR001179">
    <property type="entry name" value="PPIase_FKBP_dom"/>
</dbReference>
<organism evidence="7 8">
    <name type="scientific">Dioscorea zingiberensis</name>
    <dbReference type="NCBI Taxonomy" id="325984"/>
    <lineage>
        <taxon>Eukaryota</taxon>
        <taxon>Viridiplantae</taxon>
        <taxon>Streptophyta</taxon>
        <taxon>Embryophyta</taxon>
        <taxon>Tracheophyta</taxon>
        <taxon>Spermatophyta</taxon>
        <taxon>Magnoliopsida</taxon>
        <taxon>Liliopsida</taxon>
        <taxon>Dioscoreales</taxon>
        <taxon>Dioscoreaceae</taxon>
        <taxon>Dioscorea</taxon>
    </lineage>
</organism>
<dbReference type="Pfam" id="PF00254">
    <property type="entry name" value="FKBP_C"/>
    <property type="match status" value="1"/>
</dbReference>
<dbReference type="AlphaFoldDB" id="A0A9D5H500"/>
<evidence type="ECO:0000256" key="3">
    <source>
        <dbReference type="ARBA" id="ARBA00023110"/>
    </source>
</evidence>
<keyword evidence="3 5" id="KW-0697">Rotamase</keyword>
<dbReference type="PANTHER" id="PTHR10516:SF443">
    <property type="entry name" value="FK506-BINDING PROTEIN 59-RELATED"/>
    <property type="match status" value="1"/>
</dbReference>
<evidence type="ECO:0000256" key="4">
    <source>
        <dbReference type="ARBA" id="ARBA00023235"/>
    </source>
</evidence>
<dbReference type="EMBL" id="JAGGNH010000009">
    <property type="protein sequence ID" value="KAJ0963465.1"/>
    <property type="molecule type" value="Genomic_DNA"/>
</dbReference>
<evidence type="ECO:0000313" key="7">
    <source>
        <dbReference type="EMBL" id="KAJ0963465.1"/>
    </source>
</evidence>
<proteinExistence type="predicted"/>
<dbReference type="InterPro" id="IPR050689">
    <property type="entry name" value="FKBP-type_PPIase"/>
</dbReference>
<keyword evidence="8" id="KW-1185">Reference proteome</keyword>
<dbReference type="Proteomes" id="UP001085076">
    <property type="component" value="Miscellaneous, Linkage group lg09"/>
</dbReference>
<evidence type="ECO:0000256" key="2">
    <source>
        <dbReference type="ARBA" id="ARBA00013194"/>
    </source>
</evidence>
<reference evidence="7" key="1">
    <citation type="submission" date="2021-03" db="EMBL/GenBank/DDBJ databases">
        <authorList>
            <person name="Li Z."/>
            <person name="Yang C."/>
        </authorList>
    </citation>
    <scope>NUCLEOTIDE SEQUENCE</scope>
    <source>
        <strain evidence="7">Dzin_1.0</strain>
        <tissue evidence="7">Leaf</tissue>
    </source>
</reference>